<feature type="domain" description="Serine aminopeptidase S33" evidence="1">
    <location>
        <begin position="68"/>
        <end position="175"/>
    </location>
</feature>
<accession>A0A0P7C2W2</accession>
<name>A0A0P7C2W2_9BACT</name>
<dbReference type="OrthoDB" id="9777090at2"/>
<dbReference type="InterPro" id="IPR029058">
    <property type="entry name" value="AB_hydrolase_fold"/>
</dbReference>
<dbReference type="PANTHER" id="PTHR12277:SF81">
    <property type="entry name" value="PROTEIN ABHD13"/>
    <property type="match status" value="1"/>
</dbReference>
<protein>
    <recommendedName>
        <fullName evidence="1">Serine aminopeptidase S33 domain-containing protein</fullName>
    </recommendedName>
</protein>
<evidence type="ECO:0000313" key="3">
    <source>
        <dbReference type="Proteomes" id="UP000050454"/>
    </source>
</evidence>
<dbReference type="RefSeq" id="WP_055146175.1">
    <property type="nucleotide sequence ID" value="NZ_JXSZ01000006.1"/>
</dbReference>
<comment type="caution">
    <text evidence="2">The sequence shown here is derived from an EMBL/GenBank/DDBJ whole genome shotgun (WGS) entry which is preliminary data.</text>
</comment>
<reference evidence="2 3" key="1">
    <citation type="submission" date="2015-07" db="EMBL/GenBank/DDBJ databases">
        <title>The draft genome sequence of Leadbetterella sp. JN14-9.</title>
        <authorList>
            <person name="Liu Y."/>
            <person name="Du J."/>
            <person name="Shao Z."/>
        </authorList>
    </citation>
    <scope>NUCLEOTIDE SEQUENCE [LARGE SCALE GENOMIC DNA]</scope>
    <source>
        <strain evidence="2 3">JN14-9</strain>
    </source>
</reference>
<dbReference type="AlphaFoldDB" id="A0A0P7C2W2"/>
<dbReference type="Proteomes" id="UP000050454">
    <property type="component" value="Unassembled WGS sequence"/>
</dbReference>
<keyword evidence="3" id="KW-1185">Reference proteome</keyword>
<dbReference type="SUPFAM" id="SSF53474">
    <property type="entry name" value="alpha/beta-Hydrolases"/>
    <property type="match status" value="1"/>
</dbReference>
<dbReference type="STRING" id="1605367.AFM12_07610"/>
<proteinExistence type="predicted"/>
<organism evidence="2 3">
    <name type="scientific">Jiulongibacter sediminis</name>
    <dbReference type="NCBI Taxonomy" id="1605367"/>
    <lineage>
        <taxon>Bacteria</taxon>
        <taxon>Pseudomonadati</taxon>
        <taxon>Bacteroidota</taxon>
        <taxon>Cytophagia</taxon>
        <taxon>Cytophagales</taxon>
        <taxon>Leadbetterellaceae</taxon>
        <taxon>Jiulongibacter</taxon>
    </lineage>
</organism>
<dbReference type="Pfam" id="PF12146">
    <property type="entry name" value="Hydrolase_4"/>
    <property type="match status" value="1"/>
</dbReference>
<sequence length="265" mass="30569">MKKLLIGFLVTYTMLLGGLYFSQDFLIFRPAPLPEGFEFHFDQPFEEGFIEAEDGTRISTLFFPSEGPSKGLVINNHGNRRNIARWGRSADQFTRHGYDVLFYDYRGFGKTRGVPSEEKLLSDAELIYRTMVKKYPEDSIILYGRSLGTGIATYLASRHRPKLLLLESPYFHIADVGQMHVPIFPYDLLVKHPFRTDNWIEEVYCKVHIFHGTEDPLIPYEASLKLVQKLKKPKEKVLTTLEGGTHRGLARFDLYQEKMAELLAQ</sequence>
<dbReference type="EMBL" id="LGTQ01000006">
    <property type="protein sequence ID" value="KPM48487.1"/>
    <property type="molecule type" value="Genomic_DNA"/>
</dbReference>
<evidence type="ECO:0000313" key="2">
    <source>
        <dbReference type="EMBL" id="KPM48487.1"/>
    </source>
</evidence>
<dbReference type="InterPro" id="IPR022742">
    <property type="entry name" value="Hydrolase_4"/>
</dbReference>
<gene>
    <name evidence="2" type="ORF">AFM12_07610</name>
</gene>
<evidence type="ECO:0000259" key="1">
    <source>
        <dbReference type="Pfam" id="PF12146"/>
    </source>
</evidence>
<dbReference type="PANTHER" id="PTHR12277">
    <property type="entry name" value="ALPHA/BETA HYDROLASE DOMAIN-CONTAINING PROTEIN"/>
    <property type="match status" value="1"/>
</dbReference>
<dbReference type="Gene3D" id="3.40.50.1820">
    <property type="entry name" value="alpha/beta hydrolase"/>
    <property type="match status" value="1"/>
</dbReference>